<evidence type="ECO:0000313" key="7">
    <source>
        <dbReference type="EMBL" id="KAK6173407.1"/>
    </source>
</evidence>
<dbReference type="InterPro" id="IPR024969">
    <property type="entry name" value="EIF3F/CSN6-like_C"/>
</dbReference>
<comment type="function">
    <text evidence="4">Deubiquitinates activated NOTCH1, promoting its nuclear import, thereby acting as a positive regulator of Notch signaling.</text>
</comment>
<dbReference type="GO" id="GO:0031369">
    <property type="term" value="F:translation initiation factor binding"/>
    <property type="evidence" value="ECO:0007669"/>
    <property type="project" value="InterPro"/>
</dbReference>
<dbReference type="FunFam" id="3.40.140.10:FF:000014">
    <property type="entry name" value="Eukaryotic translation initiation factor 3 subunit F"/>
    <property type="match status" value="1"/>
</dbReference>
<dbReference type="SMART" id="SM00232">
    <property type="entry name" value="JAB_MPN"/>
    <property type="match status" value="1"/>
</dbReference>
<gene>
    <name evidence="7" type="ORF">SNE40_016864</name>
</gene>
<dbReference type="GO" id="GO:0001732">
    <property type="term" value="P:formation of cytoplasmic translation initiation complex"/>
    <property type="evidence" value="ECO:0007669"/>
    <property type="project" value="UniProtKB-UniRule"/>
</dbReference>
<keyword evidence="3 5" id="KW-0648">Protein biosynthesis</keyword>
<sequence>MSTNLVCRIHPVVLFTVIDSYERRNEDARRVVGSLLGYYDKGAVEITNCFAVPHNESEQEVALDIEYAREMFELYKKVNSTEIIVGWYSTGSEVSGHSVLIHEYYSRECKIPIHLTIDTSLKNGKMGIKGYISTPIGVPGKTTGTMFTPVPVEYVYYEPEKVGVNHLQEGKYNPKRTVQMVTDLAHVETACHRLQEMLTTVIGYIDDVLSGKVKTDNTIGRFLMNLINQVPQIDQEEFESMLNSNMKDLLMVVYLANFVRTQLAIHEKINILKI</sequence>
<dbReference type="Pfam" id="PF01398">
    <property type="entry name" value="JAB"/>
    <property type="match status" value="1"/>
</dbReference>
<dbReference type="HAMAP" id="MF_03005">
    <property type="entry name" value="eIF3f"/>
    <property type="match status" value="1"/>
</dbReference>
<dbReference type="Proteomes" id="UP001347796">
    <property type="component" value="Unassembled WGS sequence"/>
</dbReference>
<dbReference type="InterPro" id="IPR037518">
    <property type="entry name" value="MPN"/>
</dbReference>
<dbReference type="InterPro" id="IPR000555">
    <property type="entry name" value="JAMM/MPN+_dom"/>
</dbReference>
<dbReference type="GO" id="GO:0101005">
    <property type="term" value="F:deubiquitinase activity"/>
    <property type="evidence" value="ECO:0007669"/>
    <property type="project" value="UniProtKB-ARBA"/>
</dbReference>
<evidence type="ECO:0000256" key="1">
    <source>
        <dbReference type="ARBA" id="ARBA00022490"/>
    </source>
</evidence>
<organism evidence="7 8">
    <name type="scientific">Patella caerulea</name>
    <name type="common">Rayed Mediterranean limpet</name>
    <dbReference type="NCBI Taxonomy" id="87958"/>
    <lineage>
        <taxon>Eukaryota</taxon>
        <taxon>Metazoa</taxon>
        <taxon>Spiralia</taxon>
        <taxon>Lophotrochozoa</taxon>
        <taxon>Mollusca</taxon>
        <taxon>Gastropoda</taxon>
        <taxon>Patellogastropoda</taxon>
        <taxon>Patelloidea</taxon>
        <taxon>Patellidae</taxon>
        <taxon>Patella</taxon>
    </lineage>
</organism>
<name>A0AAN8JA30_PATCE</name>
<comment type="caution">
    <text evidence="7">The sequence shown here is derived from an EMBL/GenBank/DDBJ whole genome shotgun (WGS) entry which is preliminary data.</text>
</comment>
<protein>
    <recommendedName>
        <fullName evidence="5">Eukaryotic translation initiation factor 3 subunit F</fullName>
        <shortName evidence="5">eIF3f</shortName>
    </recommendedName>
    <alternativeName>
        <fullName evidence="5">Eukaryotic translation initiation factor 3 subunit 5</fullName>
    </alternativeName>
</protein>
<dbReference type="PROSITE" id="PS50249">
    <property type="entry name" value="MPN"/>
    <property type="match status" value="1"/>
</dbReference>
<comment type="function">
    <text evidence="5">Component of the eukaryotic translation initiation factor 3 (eIF-3) complex, which is involved in protein synthesis of a specialized repertoire of mRNAs and, together with other initiation factors, stimulates binding of mRNA and methionyl-tRNAi to the 40S ribosome. The eIF-3 complex specifically targets and initiates translation of a subset of mRNAs involved in cell proliferation.</text>
</comment>
<dbReference type="GO" id="GO:0003743">
    <property type="term" value="F:translation initiation factor activity"/>
    <property type="evidence" value="ECO:0007669"/>
    <property type="project" value="UniProtKB-UniRule"/>
</dbReference>
<dbReference type="InterPro" id="IPR027531">
    <property type="entry name" value="eIF3f"/>
</dbReference>
<evidence type="ECO:0000256" key="4">
    <source>
        <dbReference type="ARBA" id="ARBA00059951"/>
    </source>
</evidence>
<evidence type="ECO:0000259" key="6">
    <source>
        <dbReference type="PROSITE" id="PS50249"/>
    </source>
</evidence>
<dbReference type="AlphaFoldDB" id="A0AAN8JA30"/>
<dbReference type="GO" id="GO:0016282">
    <property type="term" value="C:eukaryotic 43S preinitiation complex"/>
    <property type="evidence" value="ECO:0007669"/>
    <property type="project" value="UniProtKB-UniRule"/>
</dbReference>
<feature type="domain" description="MPN" evidence="6">
    <location>
        <begin position="7"/>
        <end position="137"/>
    </location>
</feature>
<dbReference type="EMBL" id="JAZGQO010000011">
    <property type="protein sequence ID" value="KAK6173407.1"/>
    <property type="molecule type" value="Genomic_DNA"/>
</dbReference>
<keyword evidence="8" id="KW-1185">Reference proteome</keyword>
<dbReference type="GO" id="GO:0071541">
    <property type="term" value="C:eukaryotic translation initiation factor 3 complex, eIF3m"/>
    <property type="evidence" value="ECO:0007669"/>
    <property type="project" value="TreeGrafter"/>
</dbReference>
<evidence type="ECO:0000313" key="8">
    <source>
        <dbReference type="Proteomes" id="UP001347796"/>
    </source>
</evidence>
<dbReference type="PANTHER" id="PTHR10540">
    <property type="entry name" value="EUKARYOTIC TRANSLATION INITIATION FACTOR 3 SUBUNIT F-RELATED"/>
    <property type="match status" value="1"/>
</dbReference>
<reference evidence="7 8" key="1">
    <citation type="submission" date="2024-01" db="EMBL/GenBank/DDBJ databases">
        <title>The genome of the rayed Mediterranean limpet Patella caerulea (Linnaeus, 1758).</title>
        <authorList>
            <person name="Anh-Thu Weber A."/>
            <person name="Halstead-Nussloch G."/>
        </authorList>
    </citation>
    <scope>NUCLEOTIDE SEQUENCE [LARGE SCALE GENOMIC DNA]</scope>
    <source>
        <strain evidence="7">AATW-2023a</strain>
        <tissue evidence="7">Whole specimen</tissue>
    </source>
</reference>
<proteinExistence type="inferred from homology"/>
<keyword evidence="2 5" id="KW-0396">Initiation factor</keyword>
<dbReference type="CDD" id="cd08064">
    <property type="entry name" value="MPN_eIF3f"/>
    <property type="match status" value="1"/>
</dbReference>
<evidence type="ECO:0000256" key="5">
    <source>
        <dbReference type="HAMAP-Rule" id="MF_03005"/>
    </source>
</evidence>
<evidence type="ECO:0000256" key="2">
    <source>
        <dbReference type="ARBA" id="ARBA00022540"/>
    </source>
</evidence>
<dbReference type="Pfam" id="PF13012">
    <property type="entry name" value="MitMem_reg"/>
    <property type="match status" value="1"/>
</dbReference>
<comment type="similarity">
    <text evidence="5">Belongs to the eIF-3 subunit F family.</text>
</comment>
<dbReference type="Gene3D" id="3.40.140.10">
    <property type="entry name" value="Cytidine Deaminase, domain 2"/>
    <property type="match status" value="1"/>
</dbReference>
<evidence type="ECO:0000256" key="3">
    <source>
        <dbReference type="ARBA" id="ARBA00022917"/>
    </source>
</evidence>
<dbReference type="GO" id="GO:0008237">
    <property type="term" value="F:metallopeptidase activity"/>
    <property type="evidence" value="ECO:0007669"/>
    <property type="project" value="InterPro"/>
</dbReference>
<dbReference type="PANTHER" id="PTHR10540:SF6">
    <property type="entry name" value="EUKARYOTIC TRANSLATION INITIATION FACTOR 3 SUBUNIT F"/>
    <property type="match status" value="1"/>
</dbReference>
<accession>A0AAN8JA30</accession>
<keyword evidence="1 5" id="KW-0963">Cytoplasm</keyword>
<dbReference type="GO" id="GO:0033290">
    <property type="term" value="C:eukaryotic 48S preinitiation complex"/>
    <property type="evidence" value="ECO:0007669"/>
    <property type="project" value="UniProtKB-UniRule"/>
</dbReference>
<comment type="subunit">
    <text evidence="5">Component of the eukaryotic translation initiation factor 3 (eIF-3) complex.</text>
</comment>
<comment type="subcellular location">
    <subcellularLocation>
        <location evidence="5">Cytoplasm</location>
    </subcellularLocation>
</comment>